<sequence length="498" mass="56240">MLLIYGDLMPVRLLEEIQFWKNQELEHANMISQLIPDLEPEYAQVLSEWEQVFQKTEETARGWLTSVSKNRQLPEPNMIEQIELLLKASVYQSEQFVQQLEYMRQYSKAVQDTSAASIMISHIARESYVFVSLVHGITNVPLASISAHPPEQPTGPQAHIHAVSAPVSAFDNHGPNGPQDAHLAPSPVQPNAGSPGIRAMIGNLKPQEEAVHRSFPPSPYSEQAALGTGNIPPYSTSSAYVTPAASIAKAEQRQEQTDAKVETGRLDPHRSGGTSPPSRTVPNKPQQDTAYVPPGGHRLPPLPYAYQALEPYIDETTMRIHHDKHHQSYVDGLNKAELALAEARRTGGFERIKALEGELAFNGAGHYLHTIFWEIMNPKGGGMPEGELRSMIERDFGSYDAFKQQFSKAAETVEGSGWAILVWSPRSRRLEILQAEKHQNLSQWDIVPLLPLDVWEHAYYLKHQNKRADYVRDWWNVVYWPKVNERYLKARELKWTPF</sequence>
<reference evidence="8 9" key="1">
    <citation type="submission" date="2017-04" db="EMBL/GenBank/DDBJ databases">
        <authorList>
            <person name="Afonso C.L."/>
            <person name="Miller P.J."/>
            <person name="Scott M.A."/>
            <person name="Spackman E."/>
            <person name="Goraichik I."/>
            <person name="Dimitrov K.M."/>
            <person name="Suarez D.L."/>
            <person name="Swayne D.E."/>
        </authorList>
    </citation>
    <scope>NUCLEOTIDE SEQUENCE [LARGE SCALE GENOMIC DNA]</scope>
    <source>
        <strain evidence="8 9">11</strain>
    </source>
</reference>
<dbReference type="InterPro" id="IPR019832">
    <property type="entry name" value="Mn/Fe_SOD_C"/>
</dbReference>
<dbReference type="SUPFAM" id="SSF158430">
    <property type="entry name" value="Bacillus cereus metalloprotein-like"/>
    <property type="match status" value="1"/>
</dbReference>
<evidence type="ECO:0000313" key="8">
    <source>
        <dbReference type="EMBL" id="SMG51705.1"/>
    </source>
</evidence>
<dbReference type="InterPro" id="IPR019833">
    <property type="entry name" value="Mn/Fe_SOD_BS"/>
</dbReference>
<feature type="region of interest" description="Disordered" evidence="5">
    <location>
        <begin position="245"/>
        <end position="288"/>
    </location>
</feature>
<dbReference type="PROSITE" id="PS00088">
    <property type="entry name" value="SOD_MN"/>
    <property type="match status" value="1"/>
</dbReference>
<dbReference type="InterPro" id="IPR001189">
    <property type="entry name" value="Mn/Fe_SOD"/>
</dbReference>
<organism evidence="8 9">
    <name type="scientific">Paenibacillus aquistagni</name>
    <dbReference type="NCBI Taxonomy" id="1852522"/>
    <lineage>
        <taxon>Bacteria</taxon>
        <taxon>Bacillati</taxon>
        <taxon>Bacillota</taxon>
        <taxon>Bacilli</taxon>
        <taxon>Bacillales</taxon>
        <taxon>Paenibacillaceae</taxon>
        <taxon>Paenibacillus</taxon>
    </lineage>
</organism>
<dbReference type="InterPro" id="IPR050265">
    <property type="entry name" value="Fe/Mn_Superoxide_Dismutase"/>
</dbReference>
<dbReference type="GO" id="GO:0004784">
    <property type="term" value="F:superoxide dismutase activity"/>
    <property type="evidence" value="ECO:0007669"/>
    <property type="project" value="UniProtKB-EC"/>
</dbReference>
<dbReference type="PANTHER" id="PTHR11404:SF6">
    <property type="entry name" value="SUPEROXIDE DISMUTASE [MN], MITOCHONDRIAL"/>
    <property type="match status" value="1"/>
</dbReference>
<proteinExistence type="inferred from homology"/>
<evidence type="ECO:0000256" key="4">
    <source>
        <dbReference type="ARBA" id="ARBA00023002"/>
    </source>
</evidence>
<evidence type="ECO:0000256" key="2">
    <source>
        <dbReference type="ARBA" id="ARBA00012682"/>
    </source>
</evidence>
<feature type="compositionally biased region" description="Basic and acidic residues" evidence="5">
    <location>
        <begin position="250"/>
        <end position="270"/>
    </location>
</feature>
<dbReference type="EMBL" id="FXAZ01000004">
    <property type="protein sequence ID" value="SMG51705.1"/>
    <property type="molecule type" value="Genomic_DNA"/>
</dbReference>
<accession>A0A1X7LD63</accession>
<evidence type="ECO:0000259" key="7">
    <source>
        <dbReference type="Pfam" id="PF02777"/>
    </source>
</evidence>
<dbReference type="FunFam" id="1.10.287.990:FF:000001">
    <property type="entry name" value="Superoxide dismutase"/>
    <property type="match status" value="1"/>
</dbReference>
<keyword evidence="4" id="KW-0560">Oxidoreductase</keyword>
<feature type="region of interest" description="Disordered" evidence="5">
    <location>
        <begin position="167"/>
        <end position="228"/>
    </location>
</feature>
<dbReference type="Proteomes" id="UP000193834">
    <property type="component" value="Unassembled WGS sequence"/>
</dbReference>
<dbReference type="InterPro" id="IPR021328">
    <property type="entry name" value="CotB-like"/>
</dbReference>
<feature type="compositionally biased region" description="Polar residues" evidence="5">
    <location>
        <begin position="272"/>
        <end position="288"/>
    </location>
</feature>
<feature type="domain" description="Manganese/iron superoxide dismutase N-terminal" evidence="6">
    <location>
        <begin position="297"/>
        <end position="376"/>
    </location>
</feature>
<evidence type="ECO:0000313" key="9">
    <source>
        <dbReference type="Proteomes" id="UP000193834"/>
    </source>
</evidence>
<dbReference type="Pfam" id="PF00081">
    <property type="entry name" value="Sod_Fe_N"/>
    <property type="match status" value="1"/>
</dbReference>
<name>A0A1X7LD63_9BACL</name>
<dbReference type="Pfam" id="PF11155">
    <property type="entry name" value="DUF2935"/>
    <property type="match status" value="1"/>
</dbReference>
<evidence type="ECO:0000259" key="6">
    <source>
        <dbReference type="Pfam" id="PF00081"/>
    </source>
</evidence>
<keyword evidence="9" id="KW-1185">Reference proteome</keyword>
<dbReference type="InterPro" id="IPR019831">
    <property type="entry name" value="Mn/Fe_SOD_N"/>
</dbReference>
<dbReference type="InterPro" id="IPR036324">
    <property type="entry name" value="Mn/Fe_SOD_N_sf"/>
</dbReference>
<dbReference type="SUPFAM" id="SSF46609">
    <property type="entry name" value="Fe,Mn superoxide dismutase (SOD), N-terminal domain"/>
    <property type="match status" value="1"/>
</dbReference>
<dbReference type="RefSeq" id="WP_244903434.1">
    <property type="nucleotide sequence ID" value="NZ_FXAZ01000004.1"/>
</dbReference>
<dbReference type="InterPro" id="IPR036314">
    <property type="entry name" value="SOD_C_sf"/>
</dbReference>
<dbReference type="SUPFAM" id="SSF54719">
    <property type="entry name" value="Fe,Mn superoxide dismutase (SOD), C-terminal domain"/>
    <property type="match status" value="1"/>
</dbReference>
<gene>
    <name evidence="8" type="ORF">SAMN06295960_3286</name>
</gene>
<dbReference type="FunFam" id="3.55.40.20:FF:000004">
    <property type="entry name" value="Superoxide dismutase [Fe]"/>
    <property type="match status" value="1"/>
</dbReference>
<evidence type="ECO:0000256" key="5">
    <source>
        <dbReference type="SAM" id="MobiDB-lite"/>
    </source>
</evidence>
<dbReference type="Gene3D" id="3.55.40.20">
    <property type="entry name" value="Iron/manganese superoxide dismutase, C-terminal domain"/>
    <property type="match status" value="1"/>
</dbReference>
<dbReference type="Gene3D" id="1.20.1260.120">
    <property type="entry name" value="Protein of unknown function DUF2935"/>
    <property type="match status" value="1"/>
</dbReference>
<dbReference type="Gene3D" id="1.10.287.990">
    <property type="entry name" value="Fe,Mn superoxide dismutase (SOD) domain"/>
    <property type="match status" value="1"/>
</dbReference>
<dbReference type="PANTHER" id="PTHR11404">
    <property type="entry name" value="SUPEROXIDE DISMUTASE 2"/>
    <property type="match status" value="1"/>
</dbReference>
<dbReference type="AlphaFoldDB" id="A0A1X7LD63"/>
<dbReference type="GO" id="GO:0046872">
    <property type="term" value="F:metal ion binding"/>
    <property type="evidence" value="ECO:0007669"/>
    <property type="project" value="UniProtKB-KW"/>
</dbReference>
<evidence type="ECO:0000256" key="1">
    <source>
        <dbReference type="ARBA" id="ARBA00008714"/>
    </source>
</evidence>
<comment type="similarity">
    <text evidence="1">Belongs to the iron/manganese superoxide dismutase family.</text>
</comment>
<evidence type="ECO:0000256" key="3">
    <source>
        <dbReference type="ARBA" id="ARBA00022723"/>
    </source>
</evidence>
<feature type="domain" description="Manganese/iron superoxide dismutase C-terminal" evidence="7">
    <location>
        <begin position="384"/>
        <end position="486"/>
    </location>
</feature>
<dbReference type="Pfam" id="PF02777">
    <property type="entry name" value="Sod_Fe_C"/>
    <property type="match status" value="1"/>
</dbReference>
<dbReference type="EC" id="1.15.1.1" evidence="2"/>
<dbReference type="STRING" id="1852522.SAMN06295960_3286"/>
<keyword evidence="3" id="KW-0479">Metal-binding</keyword>
<dbReference type="PRINTS" id="PR01703">
    <property type="entry name" value="MNSODISMTASE"/>
</dbReference>
<protein>
    <recommendedName>
        <fullName evidence="2">superoxide dismutase</fullName>
        <ecNumber evidence="2">1.15.1.1</ecNumber>
    </recommendedName>
</protein>